<dbReference type="GO" id="GO:0016491">
    <property type="term" value="F:oxidoreductase activity"/>
    <property type="evidence" value="ECO:0007669"/>
    <property type="project" value="UniProtKB-KW"/>
</dbReference>
<dbReference type="InterPro" id="IPR000415">
    <property type="entry name" value="Nitroreductase-like"/>
</dbReference>
<sequence length="223" mass="25289">MDVLEALKTRISCRAFLDKPVPEETVRAILDGAKWSPSGGNLQPWHVYVVANQRLKDFLGLIAEKQKTAPFGEGSEYDIYPKDLKEPYKARRFKCGEDMYATIGVARENKAGRLQQFARNFQFFDAPAALFFAIDRQMGIDQWADLGMFVQSVMLMAREHGLHTCPQEAWAIWPKTIGEFLNMPSELMLFCGMGLGYMDESAPINGLRTERAPMEEWASFSGF</sequence>
<proteinExistence type="inferred from homology"/>
<dbReference type="Gene3D" id="3.40.109.10">
    <property type="entry name" value="NADH Oxidase"/>
    <property type="match status" value="1"/>
</dbReference>
<evidence type="ECO:0000256" key="1">
    <source>
        <dbReference type="ARBA" id="ARBA00001917"/>
    </source>
</evidence>
<evidence type="ECO:0000313" key="8">
    <source>
        <dbReference type="Proteomes" id="UP000468901"/>
    </source>
</evidence>
<reference evidence="7 8" key="1">
    <citation type="submission" date="2019-09" db="EMBL/GenBank/DDBJ databases">
        <title>Parvibaculum sedimenti sp. nov., isolated from sediment.</title>
        <authorList>
            <person name="Wang Y."/>
        </authorList>
    </citation>
    <scope>NUCLEOTIDE SEQUENCE [LARGE SCALE GENOMIC DNA]</scope>
    <source>
        <strain evidence="7 8">HXT-9</strain>
    </source>
</reference>
<gene>
    <name evidence="7" type="ORF">F2P47_04055</name>
</gene>
<accession>A0A6N6VMH3</accession>
<evidence type="ECO:0000256" key="4">
    <source>
        <dbReference type="ARBA" id="ARBA00022643"/>
    </source>
</evidence>
<evidence type="ECO:0000256" key="5">
    <source>
        <dbReference type="ARBA" id="ARBA00023002"/>
    </source>
</evidence>
<dbReference type="SUPFAM" id="SSF55469">
    <property type="entry name" value="FMN-dependent nitroreductase-like"/>
    <property type="match status" value="1"/>
</dbReference>
<evidence type="ECO:0000313" key="7">
    <source>
        <dbReference type="EMBL" id="KAB7741585.1"/>
    </source>
</evidence>
<dbReference type="AlphaFoldDB" id="A0A6N6VMH3"/>
<comment type="similarity">
    <text evidence="2">Belongs to the nitroreductase family.</text>
</comment>
<keyword evidence="4" id="KW-0288">FMN</keyword>
<keyword evidence="5" id="KW-0560">Oxidoreductase</keyword>
<dbReference type="PANTHER" id="PTHR43673:SF2">
    <property type="entry name" value="NITROREDUCTASE"/>
    <property type="match status" value="1"/>
</dbReference>
<dbReference type="Pfam" id="PF00881">
    <property type="entry name" value="Nitroreductase"/>
    <property type="match status" value="1"/>
</dbReference>
<evidence type="ECO:0000256" key="2">
    <source>
        <dbReference type="ARBA" id="ARBA00007118"/>
    </source>
</evidence>
<comment type="caution">
    <text evidence="7">The sequence shown here is derived from an EMBL/GenBank/DDBJ whole genome shotgun (WGS) entry which is preliminary data.</text>
</comment>
<dbReference type="InterPro" id="IPR029479">
    <property type="entry name" value="Nitroreductase"/>
</dbReference>
<name>A0A6N6VMH3_9HYPH</name>
<organism evidence="7 8">
    <name type="scientific">Parvibaculum sedimenti</name>
    <dbReference type="NCBI Taxonomy" id="2608632"/>
    <lineage>
        <taxon>Bacteria</taxon>
        <taxon>Pseudomonadati</taxon>
        <taxon>Pseudomonadota</taxon>
        <taxon>Alphaproteobacteria</taxon>
        <taxon>Hyphomicrobiales</taxon>
        <taxon>Parvibaculaceae</taxon>
        <taxon>Parvibaculum</taxon>
    </lineage>
</organism>
<feature type="domain" description="Nitroreductase" evidence="6">
    <location>
        <begin position="8"/>
        <end position="197"/>
    </location>
</feature>
<dbReference type="EMBL" id="WESC01000003">
    <property type="protein sequence ID" value="KAB7741585.1"/>
    <property type="molecule type" value="Genomic_DNA"/>
</dbReference>
<dbReference type="Proteomes" id="UP000468901">
    <property type="component" value="Unassembled WGS sequence"/>
</dbReference>
<dbReference type="CDD" id="cd02136">
    <property type="entry name" value="PnbA_NfnB-like"/>
    <property type="match status" value="1"/>
</dbReference>
<keyword evidence="3" id="KW-0285">Flavoprotein</keyword>
<protein>
    <submittedName>
        <fullName evidence="7">Nitroreductase</fullName>
    </submittedName>
</protein>
<keyword evidence="8" id="KW-1185">Reference proteome</keyword>
<evidence type="ECO:0000259" key="6">
    <source>
        <dbReference type="Pfam" id="PF00881"/>
    </source>
</evidence>
<evidence type="ECO:0000256" key="3">
    <source>
        <dbReference type="ARBA" id="ARBA00022630"/>
    </source>
</evidence>
<dbReference type="PANTHER" id="PTHR43673">
    <property type="entry name" value="NAD(P)H NITROREDUCTASE YDGI-RELATED"/>
    <property type="match status" value="1"/>
</dbReference>
<comment type="cofactor">
    <cofactor evidence="1">
        <name>FMN</name>
        <dbReference type="ChEBI" id="CHEBI:58210"/>
    </cofactor>
</comment>